<feature type="transmembrane region" description="Helical" evidence="1">
    <location>
        <begin position="46"/>
        <end position="69"/>
    </location>
</feature>
<dbReference type="Proteomes" id="UP000516373">
    <property type="component" value="Chromosome"/>
</dbReference>
<evidence type="ECO:0000313" key="4">
    <source>
        <dbReference type="Proteomes" id="UP000516373"/>
    </source>
</evidence>
<accession>A0A7G1N5T1</accession>
<dbReference type="RefSeq" id="WP_190895747.1">
    <property type="nucleotide sequence ID" value="NZ_AP023439.1"/>
</dbReference>
<feature type="transmembrane region" description="Helical" evidence="1">
    <location>
        <begin position="20"/>
        <end position="39"/>
    </location>
</feature>
<evidence type="ECO:0000313" key="3">
    <source>
        <dbReference type="EMBL" id="BCL25140.1"/>
    </source>
</evidence>
<dbReference type="AlphaFoldDB" id="A0A7G1N5T1"/>
<reference evidence="2 4" key="1">
    <citation type="journal article" date="2014" name="Int. J. Syst. Evol. Microbiol.">
        <title>Complete genome sequence of Corynebacterium casei LMG S-19264T (=DSM 44701T), isolated from a smear-ripened cheese.</title>
        <authorList>
            <consortium name="US DOE Joint Genome Institute (JGI-PGF)"/>
            <person name="Walter F."/>
            <person name="Albersmeier A."/>
            <person name="Kalinowski J."/>
            <person name="Ruckert C."/>
        </authorList>
    </citation>
    <scope>NUCLEOTIDE SEQUENCE [LARGE SCALE GENOMIC DNA]</scope>
    <source>
        <strain evidence="2 4">JCM 4255</strain>
    </source>
</reference>
<sequence length="75" mass="7153">MSSSCPPASDSAGCTGRLGVGEAVVAVTPVLCVTVLAALERPLPGILVAFAAAAGALLMPGRLGCLLGACAGSSR</sequence>
<keyword evidence="1" id="KW-0812">Transmembrane</keyword>
<name>A0A7G1N5T1_9ACTN</name>
<proteinExistence type="predicted"/>
<dbReference type="KEGG" id="stui:GCM10017668_00020"/>
<dbReference type="KEGG" id="stui:GCM10017668_69830"/>
<dbReference type="EMBL" id="AP023439">
    <property type="protein sequence ID" value="BCL25140.1"/>
    <property type="molecule type" value="Genomic_DNA"/>
</dbReference>
<evidence type="ECO:0000256" key="1">
    <source>
        <dbReference type="SAM" id="Phobius"/>
    </source>
</evidence>
<protein>
    <submittedName>
        <fullName evidence="2">Uncharacterized protein</fullName>
    </submittedName>
</protein>
<organism evidence="2 4">
    <name type="scientific">Streptomyces tuirus</name>
    <dbReference type="NCBI Taxonomy" id="68278"/>
    <lineage>
        <taxon>Bacteria</taxon>
        <taxon>Bacillati</taxon>
        <taxon>Actinomycetota</taxon>
        <taxon>Actinomycetes</taxon>
        <taxon>Kitasatosporales</taxon>
        <taxon>Streptomycetaceae</taxon>
        <taxon>Streptomyces</taxon>
    </lineage>
</organism>
<keyword evidence="1" id="KW-1133">Transmembrane helix</keyword>
<dbReference type="EMBL" id="AP023439">
    <property type="protein sequence ID" value="BCL18159.1"/>
    <property type="molecule type" value="Genomic_DNA"/>
</dbReference>
<keyword evidence="1" id="KW-0472">Membrane</keyword>
<reference evidence="2" key="2">
    <citation type="submission" date="2020-09" db="EMBL/GenBank/DDBJ databases">
        <authorList>
            <person name="Sun Q."/>
            <person name="Ohkuma M."/>
        </authorList>
    </citation>
    <scope>NUCLEOTIDE SEQUENCE</scope>
    <source>
        <strain evidence="2">JCM 4255</strain>
    </source>
</reference>
<evidence type="ECO:0000313" key="2">
    <source>
        <dbReference type="EMBL" id="BCL18159.1"/>
    </source>
</evidence>
<gene>
    <name evidence="2" type="ORF">GCM10017668_00020</name>
    <name evidence="3" type="ORF">GCM10017668_69830</name>
</gene>